<dbReference type="InterPro" id="IPR036865">
    <property type="entry name" value="CRAL-TRIO_dom_sf"/>
</dbReference>
<dbReference type="SUPFAM" id="SSF46938">
    <property type="entry name" value="CRAL/TRIO N-terminal domain"/>
    <property type="match status" value="1"/>
</dbReference>
<protein>
    <submittedName>
        <fullName evidence="3">CRAL/TRIO domain-containing protein</fullName>
    </submittedName>
</protein>
<evidence type="ECO:0000313" key="3">
    <source>
        <dbReference type="EMBL" id="KZP25134.1"/>
    </source>
</evidence>
<organism evidence="3 4">
    <name type="scientific">Athelia psychrophila</name>
    <dbReference type="NCBI Taxonomy" id="1759441"/>
    <lineage>
        <taxon>Eukaryota</taxon>
        <taxon>Fungi</taxon>
        <taxon>Dikarya</taxon>
        <taxon>Basidiomycota</taxon>
        <taxon>Agaricomycotina</taxon>
        <taxon>Agaricomycetes</taxon>
        <taxon>Agaricomycetidae</taxon>
        <taxon>Atheliales</taxon>
        <taxon>Atheliaceae</taxon>
        <taxon>Athelia</taxon>
    </lineage>
</organism>
<keyword evidence="4" id="KW-1185">Reference proteome</keyword>
<dbReference type="SUPFAM" id="SSF52087">
    <property type="entry name" value="CRAL/TRIO domain"/>
    <property type="match status" value="1"/>
</dbReference>
<reference evidence="3 4" key="1">
    <citation type="journal article" date="2016" name="Mol. Biol. Evol.">
        <title>Comparative Genomics of Early-Diverging Mushroom-Forming Fungi Provides Insights into the Origins of Lignocellulose Decay Capabilities.</title>
        <authorList>
            <person name="Nagy L.G."/>
            <person name="Riley R."/>
            <person name="Tritt A."/>
            <person name="Adam C."/>
            <person name="Daum C."/>
            <person name="Floudas D."/>
            <person name="Sun H."/>
            <person name="Yadav J.S."/>
            <person name="Pangilinan J."/>
            <person name="Larsson K.H."/>
            <person name="Matsuura K."/>
            <person name="Barry K."/>
            <person name="Labutti K."/>
            <person name="Kuo R."/>
            <person name="Ohm R.A."/>
            <person name="Bhattacharya S.S."/>
            <person name="Shirouzu T."/>
            <person name="Yoshinaga Y."/>
            <person name="Martin F.M."/>
            <person name="Grigoriev I.V."/>
            <person name="Hibbett D.S."/>
        </authorList>
    </citation>
    <scope>NUCLEOTIDE SEQUENCE [LARGE SCALE GENOMIC DNA]</scope>
    <source>
        <strain evidence="3 4">CBS 109695</strain>
    </source>
</reference>
<feature type="domain" description="CRAL-TRIO" evidence="2">
    <location>
        <begin position="103"/>
        <end position="263"/>
    </location>
</feature>
<dbReference type="AlphaFoldDB" id="A0A166NLF3"/>
<name>A0A166NLF3_9AGAM</name>
<dbReference type="InterPro" id="IPR052578">
    <property type="entry name" value="PI_Transfer_CRAL-TRIO"/>
</dbReference>
<dbReference type="Proteomes" id="UP000076532">
    <property type="component" value="Unassembled WGS sequence"/>
</dbReference>
<evidence type="ECO:0000259" key="2">
    <source>
        <dbReference type="PROSITE" id="PS50191"/>
    </source>
</evidence>
<dbReference type="GO" id="GO:0008526">
    <property type="term" value="F:phosphatidylinositol transfer activity"/>
    <property type="evidence" value="ECO:0007669"/>
    <property type="project" value="TreeGrafter"/>
</dbReference>
<feature type="region of interest" description="Disordered" evidence="1">
    <location>
        <begin position="1"/>
        <end position="28"/>
    </location>
</feature>
<dbReference type="InterPro" id="IPR011074">
    <property type="entry name" value="CRAL/TRIO_N_dom"/>
</dbReference>
<dbReference type="InterPro" id="IPR036273">
    <property type="entry name" value="CRAL/TRIO_N_dom_sf"/>
</dbReference>
<dbReference type="InterPro" id="IPR001251">
    <property type="entry name" value="CRAL-TRIO_dom"/>
</dbReference>
<dbReference type="SMART" id="SM00516">
    <property type="entry name" value="SEC14"/>
    <property type="match status" value="1"/>
</dbReference>
<dbReference type="Pfam" id="PF03765">
    <property type="entry name" value="CRAL_TRIO_N"/>
    <property type="match status" value="1"/>
</dbReference>
<dbReference type="EMBL" id="KV417522">
    <property type="protein sequence ID" value="KZP25134.1"/>
    <property type="molecule type" value="Genomic_DNA"/>
</dbReference>
<gene>
    <name evidence="3" type="ORF">FIBSPDRAFT_856062</name>
</gene>
<dbReference type="Gene3D" id="3.40.525.10">
    <property type="entry name" value="CRAL-TRIO lipid binding domain"/>
    <property type="match status" value="1"/>
</dbReference>
<dbReference type="OrthoDB" id="75724at2759"/>
<dbReference type="PROSITE" id="PS50191">
    <property type="entry name" value="CRAL_TRIO"/>
    <property type="match status" value="1"/>
</dbReference>
<evidence type="ECO:0000313" key="4">
    <source>
        <dbReference type="Proteomes" id="UP000076532"/>
    </source>
</evidence>
<proteinExistence type="predicted"/>
<accession>A0A166NLF3</accession>
<dbReference type="PANTHER" id="PTHR45824">
    <property type="entry name" value="GH16843P"/>
    <property type="match status" value="1"/>
</dbReference>
<evidence type="ECO:0000256" key="1">
    <source>
        <dbReference type="SAM" id="MobiDB-lite"/>
    </source>
</evidence>
<dbReference type="CDD" id="cd00170">
    <property type="entry name" value="SEC14"/>
    <property type="match status" value="1"/>
</dbReference>
<dbReference type="Pfam" id="PF00650">
    <property type="entry name" value="CRAL_TRIO"/>
    <property type="match status" value="1"/>
</dbReference>
<sequence>MSEETQKTSLPPPPPGVPADYKQADGPNPEQLKMYEKVLNHFSQPEYTLPGVEDGQLIDKEKLWLSQDCILRFIRATKWASEDVAIKRLEDTLKWRREFGVYDALSAELVEPEAVTGKMVLFGYDKERRPGIYMIPSRQNTDEPTRQVQFTAWMLERAVDSMGPGVEKLDLLIDFAEKAKNPSLGVARTVLNILQSHYPERLGLALIINIPWVVTLFLKAMMPFVDPVTRVKVKINPKAIEDGIFEPDMIFARSWGGTVQFEYDHEQYWPALVGMCDARREEQMAAWKELGGTVGLNEWEIKGESSPVITDAETAAA</sequence>
<dbReference type="PANTHER" id="PTHR45824:SF29">
    <property type="entry name" value="GH16843P"/>
    <property type="match status" value="1"/>
</dbReference>
<dbReference type="STRING" id="436010.A0A166NLF3"/>